<dbReference type="Proteomes" id="UP001432322">
    <property type="component" value="Unassembled WGS sequence"/>
</dbReference>
<evidence type="ECO:0000313" key="3">
    <source>
        <dbReference type="Proteomes" id="UP001432322"/>
    </source>
</evidence>
<feature type="transmembrane region" description="Helical" evidence="1">
    <location>
        <begin position="16"/>
        <end position="39"/>
    </location>
</feature>
<dbReference type="AlphaFoldDB" id="A0AAV5UTB1"/>
<name>A0AAV5UTB1_9BILA</name>
<dbReference type="EMBL" id="BTSY01000001">
    <property type="protein sequence ID" value="GMT09584.1"/>
    <property type="molecule type" value="Genomic_DNA"/>
</dbReference>
<sequence length="166" mass="17178">TSALDSEVLGWALDSLFFPFFLLSALFGAADAFLFGVLLRLRHTRQIMTPIRTKMMTRQALMIIHAHLLRVHAHSSSFFSICAVVAAVVAASAACPSGCGATCPDGKSGPSSWGKAGKEGREGGEATIDELLTGVSSVVTSGSTDVVVVTTGAGFAHLILGSAVLQ</sequence>
<comment type="caution">
    <text evidence="2">The sequence shown here is derived from an EMBL/GenBank/DDBJ whole genome shotgun (WGS) entry which is preliminary data.</text>
</comment>
<keyword evidence="1" id="KW-1133">Transmembrane helix</keyword>
<feature type="non-terminal residue" evidence="2">
    <location>
        <position position="166"/>
    </location>
</feature>
<accession>A0AAV5UTB1</accession>
<keyword evidence="1" id="KW-0472">Membrane</keyword>
<protein>
    <recommendedName>
        <fullName evidence="4">G protein-coupled receptor</fullName>
    </recommendedName>
</protein>
<keyword evidence="3" id="KW-1185">Reference proteome</keyword>
<feature type="non-terminal residue" evidence="2">
    <location>
        <position position="1"/>
    </location>
</feature>
<evidence type="ECO:0000256" key="1">
    <source>
        <dbReference type="SAM" id="Phobius"/>
    </source>
</evidence>
<evidence type="ECO:0008006" key="4">
    <source>
        <dbReference type="Google" id="ProtNLM"/>
    </source>
</evidence>
<organism evidence="2 3">
    <name type="scientific">Pristionchus fissidentatus</name>
    <dbReference type="NCBI Taxonomy" id="1538716"/>
    <lineage>
        <taxon>Eukaryota</taxon>
        <taxon>Metazoa</taxon>
        <taxon>Ecdysozoa</taxon>
        <taxon>Nematoda</taxon>
        <taxon>Chromadorea</taxon>
        <taxon>Rhabditida</taxon>
        <taxon>Rhabditina</taxon>
        <taxon>Diplogasteromorpha</taxon>
        <taxon>Diplogasteroidea</taxon>
        <taxon>Neodiplogasteridae</taxon>
        <taxon>Pristionchus</taxon>
    </lineage>
</organism>
<feature type="transmembrane region" description="Helical" evidence="1">
    <location>
        <begin position="60"/>
        <end position="89"/>
    </location>
</feature>
<keyword evidence="1" id="KW-0812">Transmembrane</keyword>
<evidence type="ECO:0000313" key="2">
    <source>
        <dbReference type="EMBL" id="GMT09584.1"/>
    </source>
</evidence>
<proteinExistence type="predicted"/>
<reference evidence="2" key="1">
    <citation type="submission" date="2023-10" db="EMBL/GenBank/DDBJ databases">
        <title>Genome assembly of Pristionchus species.</title>
        <authorList>
            <person name="Yoshida K."/>
            <person name="Sommer R.J."/>
        </authorList>
    </citation>
    <scope>NUCLEOTIDE SEQUENCE</scope>
    <source>
        <strain evidence="2">RS5133</strain>
    </source>
</reference>
<gene>
    <name evidence="2" type="ORF">PFISCL1PPCAC_881</name>
</gene>